<comment type="catalytic activity">
    <reaction evidence="9">
        <text>ATP + H2O = ADP + phosphate + H(+)</text>
        <dbReference type="Rhea" id="RHEA:13065"/>
        <dbReference type="ChEBI" id="CHEBI:15377"/>
        <dbReference type="ChEBI" id="CHEBI:15378"/>
        <dbReference type="ChEBI" id="CHEBI:30616"/>
        <dbReference type="ChEBI" id="CHEBI:43474"/>
        <dbReference type="ChEBI" id="CHEBI:456216"/>
        <dbReference type="EC" id="5.6.2.4"/>
    </reaction>
</comment>
<feature type="binding site" evidence="10">
    <location>
        <begin position="274"/>
        <end position="281"/>
    </location>
    <ligand>
        <name>ATP</name>
        <dbReference type="ChEBI" id="CHEBI:30616"/>
    </ligand>
</feature>
<dbReference type="InterPro" id="IPR013986">
    <property type="entry name" value="DExx_box_DNA_helicase_dom_sf"/>
</dbReference>
<evidence type="ECO:0000256" key="6">
    <source>
        <dbReference type="ARBA" id="ARBA00023235"/>
    </source>
</evidence>
<comment type="similarity">
    <text evidence="1">Belongs to the helicase family. UvrD subfamily.</text>
</comment>
<keyword evidence="6" id="KW-0413">Isomerase</keyword>
<dbReference type="Pfam" id="PF00580">
    <property type="entry name" value="UvrD-helicase"/>
    <property type="match status" value="1"/>
</dbReference>
<organism evidence="13 14">
    <name type="scientific">Glaciihabitans arcticus</name>
    <dbReference type="NCBI Taxonomy" id="2668039"/>
    <lineage>
        <taxon>Bacteria</taxon>
        <taxon>Bacillati</taxon>
        <taxon>Actinomycetota</taxon>
        <taxon>Actinomycetes</taxon>
        <taxon>Micrococcales</taxon>
        <taxon>Microbacteriaceae</taxon>
        <taxon>Glaciihabitans</taxon>
    </lineage>
</organism>
<dbReference type="GO" id="GO:0000725">
    <property type="term" value="P:recombinational repair"/>
    <property type="evidence" value="ECO:0007669"/>
    <property type="project" value="TreeGrafter"/>
</dbReference>
<sequence length="695" mass="76386">MAAGDSATFEAEHQRLLAQEHGRLAETAREMHRRFSAAAHSERRLSHTLEALESRGYTVLADRRWPKSRKAQVDFIVAGPGGVFIVDAKQWRDVHIAAGHVYRDQDDVTDDFARIADLAESTRSILAEFGLAPGEVHAYAVFTNQRTMKPIDLYGVTLISEPDVITSISRRGTRLSPAQVEMIIDELEKLFPLYGSPAEAELDVSVVDPVLPADVASITLANTQQLPLITVDEIEAALVEGVMTLPIEDWMAFLHPSQAKLVNRNFSGPSRVRGAAGTGKTVVGLHRAAHLARTGEGTVLVTTFVKTLPNVLSTLLQRMAPDVAHRVQFAGIYSFALDLLALRGIKLNLDPDSARRHLNTIVRVFGLLEIDPNRDYWHEEINAVIKGRGLSRFEDYAALSRAGRRRRLTVEQRAKVWDVYVAYTRKLQELRISDYPDVILQAAASLRRRPLTGYSAVIIDEAQDLTCMMIRMLHSLVGDKADGLNLIGDGQQTIYPGGFTLGEANISIAGRGVVMTTNYRNTAEIVEFAASLVAGDEFQDIEGGAGAPDTTTTIARRGETPTISHFENVLAHDASLLVHVRTITKGHVKYGDIGILAMTNWQVGAIIKALKGDGIPSIELNDYDGRPTNAVKVGTIHRAKGLEFKQVLVARTPSKLLDASAHDTDDSTRERRDLDRRALYVAMTRARDGLWVGVA</sequence>
<dbReference type="AlphaFoldDB" id="A0A4Q9GRE6"/>
<dbReference type="EMBL" id="SISG01000001">
    <property type="protein sequence ID" value="TBN57221.1"/>
    <property type="molecule type" value="Genomic_DNA"/>
</dbReference>
<dbReference type="Gene3D" id="3.40.50.300">
    <property type="entry name" value="P-loop containing nucleotide triphosphate hydrolases"/>
    <property type="match status" value="2"/>
</dbReference>
<dbReference type="EC" id="5.6.2.4" evidence="8"/>
<evidence type="ECO:0000256" key="7">
    <source>
        <dbReference type="ARBA" id="ARBA00034617"/>
    </source>
</evidence>
<evidence type="ECO:0000256" key="2">
    <source>
        <dbReference type="ARBA" id="ARBA00022741"/>
    </source>
</evidence>
<dbReference type="GO" id="GO:0005524">
    <property type="term" value="F:ATP binding"/>
    <property type="evidence" value="ECO:0007669"/>
    <property type="project" value="UniProtKB-UniRule"/>
</dbReference>
<feature type="domain" description="NERD" evidence="11">
    <location>
        <begin position="37"/>
        <end position="149"/>
    </location>
</feature>
<dbReference type="PANTHER" id="PTHR11070:SF45">
    <property type="entry name" value="DNA 3'-5' HELICASE"/>
    <property type="match status" value="1"/>
</dbReference>
<keyword evidence="4 10" id="KW-0347">Helicase</keyword>
<dbReference type="Proteomes" id="UP000294194">
    <property type="component" value="Unassembled WGS sequence"/>
</dbReference>
<dbReference type="InterPro" id="IPR014016">
    <property type="entry name" value="UvrD-like_ATP-bd"/>
</dbReference>
<evidence type="ECO:0000313" key="14">
    <source>
        <dbReference type="Proteomes" id="UP000294194"/>
    </source>
</evidence>
<evidence type="ECO:0000256" key="10">
    <source>
        <dbReference type="PROSITE-ProRule" id="PRU00560"/>
    </source>
</evidence>
<dbReference type="SUPFAM" id="SSF52540">
    <property type="entry name" value="P-loop containing nucleoside triphosphate hydrolases"/>
    <property type="match status" value="1"/>
</dbReference>
<dbReference type="InterPro" id="IPR027417">
    <property type="entry name" value="P-loop_NTPase"/>
</dbReference>
<reference evidence="14" key="1">
    <citation type="submission" date="2019-02" db="EMBL/GenBank/DDBJ databases">
        <title>Glaciihabitans arcticus sp. nov., a psychrotolerant bacterium isolated from polar soil.</title>
        <authorList>
            <person name="Dahal R.H."/>
        </authorList>
    </citation>
    <scope>NUCLEOTIDE SEQUENCE [LARGE SCALE GENOMIC DNA]</scope>
    <source>
        <strain evidence="14">RP-3-7</strain>
    </source>
</reference>
<dbReference type="InterPro" id="IPR000212">
    <property type="entry name" value="DNA_helicase_UvrD/REP"/>
</dbReference>
<dbReference type="PROSITE" id="PS50965">
    <property type="entry name" value="NERD"/>
    <property type="match status" value="1"/>
</dbReference>
<keyword evidence="5 10" id="KW-0067">ATP-binding</keyword>
<dbReference type="GO" id="GO:0016887">
    <property type="term" value="F:ATP hydrolysis activity"/>
    <property type="evidence" value="ECO:0007669"/>
    <property type="project" value="RHEA"/>
</dbReference>
<evidence type="ECO:0000259" key="12">
    <source>
        <dbReference type="PROSITE" id="PS51198"/>
    </source>
</evidence>
<dbReference type="GO" id="GO:0003677">
    <property type="term" value="F:DNA binding"/>
    <property type="evidence" value="ECO:0007669"/>
    <property type="project" value="UniProtKB-KW"/>
</dbReference>
<accession>A0A4Q9GRE6</accession>
<protein>
    <recommendedName>
        <fullName evidence="8">DNA 3'-5' helicase</fullName>
        <ecNumber evidence="8">5.6.2.4</ecNumber>
    </recommendedName>
</protein>
<gene>
    <name evidence="13" type="ORF">EYE40_07315</name>
</gene>
<dbReference type="Gene3D" id="1.10.10.160">
    <property type="match status" value="1"/>
</dbReference>
<evidence type="ECO:0000313" key="13">
    <source>
        <dbReference type="EMBL" id="TBN57221.1"/>
    </source>
</evidence>
<evidence type="ECO:0000256" key="8">
    <source>
        <dbReference type="ARBA" id="ARBA00034808"/>
    </source>
</evidence>
<keyword evidence="3 10" id="KW-0378">Hydrolase</keyword>
<feature type="domain" description="UvrD-like helicase ATP-binding" evidence="12">
    <location>
        <begin position="253"/>
        <end position="522"/>
    </location>
</feature>
<dbReference type="Pfam" id="PF13361">
    <property type="entry name" value="UvrD_C"/>
    <property type="match status" value="1"/>
</dbReference>
<name>A0A4Q9GRE6_9MICO</name>
<evidence type="ECO:0000256" key="1">
    <source>
        <dbReference type="ARBA" id="ARBA00009922"/>
    </source>
</evidence>
<dbReference type="GO" id="GO:0043138">
    <property type="term" value="F:3'-5' DNA helicase activity"/>
    <property type="evidence" value="ECO:0007669"/>
    <property type="project" value="UniProtKB-EC"/>
</dbReference>
<keyword evidence="14" id="KW-1185">Reference proteome</keyword>
<evidence type="ECO:0000259" key="11">
    <source>
        <dbReference type="PROSITE" id="PS50965"/>
    </source>
</evidence>
<dbReference type="PROSITE" id="PS51198">
    <property type="entry name" value="UVRD_HELICASE_ATP_BIND"/>
    <property type="match status" value="1"/>
</dbReference>
<dbReference type="PANTHER" id="PTHR11070">
    <property type="entry name" value="UVRD / RECB / PCRA DNA HELICASE FAMILY MEMBER"/>
    <property type="match status" value="1"/>
</dbReference>
<evidence type="ECO:0000256" key="9">
    <source>
        <dbReference type="ARBA" id="ARBA00048988"/>
    </source>
</evidence>
<evidence type="ECO:0000256" key="4">
    <source>
        <dbReference type="ARBA" id="ARBA00022806"/>
    </source>
</evidence>
<dbReference type="Pfam" id="PF08378">
    <property type="entry name" value="NERD"/>
    <property type="match status" value="1"/>
</dbReference>
<comment type="catalytic activity">
    <reaction evidence="7">
        <text>Couples ATP hydrolysis with the unwinding of duplex DNA by translocating in the 3'-5' direction.</text>
        <dbReference type="EC" id="5.6.2.4"/>
    </reaction>
</comment>
<dbReference type="RefSeq" id="WP_130981332.1">
    <property type="nucleotide sequence ID" value="NZ_SISG01000001.1"/>
</dbReference>
<evidence type="ECO:0000256" key="5">
    <source>
        <dbReference type="ARBA" id="ARBA00022840"/>
    </source>
</evidence>
<proteinExistence type="inferred from homology"/>
<comment type="caution">
    <text evidence="13">The sequence shown here is derived from an EMBL/GenBank/DDBJ whole genome shotgun (WGS) entry which is preliminary data.</text>
</comment>
<dbReference type="InterPro" id="IPR011528">
    <property type="entry name" value="NERD"/>
</dbReference>
<dbReference type="InterPro" id="IPR014017">
    <property type="entry name" value="DNA_helicase_UvrD-like_C"/>
</dbReference>
<evidence type="ECO:0000256" key="3">
    <source>
        <dbReference type="ARBA" id="ARBA00022801"/>
    </source>
</evidence>
<keyword evidence="2 10" id="KW-0547">Nucleotide-binding</keyword>